<evidence type="ECO:0000256" key="8">
    <source>
        <dbReference type="PROSITE-ProRule" id="PRU01360"/>
    </source>
</evidence>
<evidence type="ECO:0000256" key="9">
    <source>
        <dbReference type="RuleBase" id="RU003357"/>
    </source>
</evidence>
<dbReference type="PROSITE" id="PS52016">
    <property type="entry name" value="TONB_DEPENDENT_REC_3"/>
    <property type="match status" value="1"/>
</dbReference>
<dbReference type="InterPro" id="IPR012910">
    <property type="entry name" value="Plug_dom"/>
</dbReference>
<dbReference type="Gene3D" id="2.170.130.10">
    <property type="entry name" value="TonB-dependent receptor, plug domain"/>
    <property type="match status" value="1"/>
</dbReference>
<dbReference type="Pfam" id="PF13620">
    <property type="entry name" value="CarboxypepD_reg"/>
    <property type="match status" value="1"/>
</dbReference>
<evidence type="ECO:0000256" key="6">
    <source>
        <dbReference type="ARBA" id="ARBA00023136"/>
    </source>
</evidence>
<feature type="chain" id="PRO_5032612128" evidence="10">
    <location>
        <begin position="26"/>
        <end position="939"/>
    </location>
</feature>
<dbReference type="GO" id="GO:0009279">
    <property type="term" value="C:cell outer membrane"/>
    <property type="evidence" value="ECO:0007669"/>
    <property type="project" value="UniProtKB-SubCell"/>
</dbReference>
<reference evidence="13 14" key="1">
    <citation type="submission" date="2020-08" db="EMBL/GenBank/DDBJ databases">
        <title>Genomic Encyclopedia of Type Strains, Phase IV (KMG-IV): sequencing the most valuable type-strain genomes for metagenomic binning, comparative biology and taxonomic classification.</title>
        <authorList>
            <person name="Goeker M."/>
        </authorList>
    </citation>
    <scope>NUCLEOTIDE SEQUENCE [LARGE SCALE GENOMIC DNA]</scope>
    <source>
        <strain evidence="13 14">DSM 102189</strain>
    </source>
</reference>
<evidence type="ECO:0000259" key="12">
    <source>
        <dbReference type="Pfam" id="PF07715"/>
    </source>
</evidence>
<evidence type="ECO:0000313" key="13">
    <source>
        <dbReference type="EMBL" id="MBB6228885.1"/>
    </source>
</evidence>
<organism evidence="13 14">
    <name type="scientific">Polymorphobacter multimanifer</name>
    <dbReference type="NCBI Taxonomy" id="1070431"/>
    <lineage>
        <taxon>Bacteria</taxon>
        <taxon>Pseudomonadati</taxon>
        <taxon>Pseudomonadota</taxon>
        <taxon>Alphaproteobacteria</taxon>
        <taxon>Sphingomonadales</taxon>
        <taxon>Sphingosinicellaceae</taxon>
        <taxon>Polymorphobacter</taxon>
    </lineage>
</organism>
<dbReference type="Pfam" id="PF07715">
    <property type="entry name" value="Plug"/>
    <property type="match status" value="1"/>
</dbReference>
<evidence type="ECO:0000259" key="11">
    <source>
        <dbReference type="Pfam" id="PF00593"/>
    </source>
</evidence>
<evidence type="ECO:0000256" key="1">
    <source>
        <dbReference type="ARBA" id="ARBA00004571"/>
    </source>
</evidence>
<keyword evidence="10" id="KW-0732">Signal</keyword>
<dbReference type="InterPro" id="IPR010104">
    <property type="entry name" value="TonB_rcpt_bac"/>
</dbReference>
<keyword evidence="4 8" id="KW-0812">Transmembrane</keyword>
<keyword evidence="7 8" id="KW-0998">Cell outer membrane</keyword>
<accession>A0A841LGG1</accession>
<protein>
    <submittedName>
        <fullName evidence="13">TonB-dependent receptor</fullName>
    </submittedName>
</protein>
<keyword evidence="5 9" id="KW-0798">TonB box</keyword>
<comment type="caution">
    <text evidence="13">The sequence shown here is derived from an EMBL/GenBank/DDBJ whole genome shotgun (WGS) entry which is preliminary data.</text>
</comment>
<evidence type="ECO:0000313" key="14">
    <source>
        <dbReference type="Proteomes" id="UP000538147"/>
    </source>
</evidence>
<evidence type="ECO:0000256" key="3">
    <source>
        <dbReference type="ARBA" id="ARBA00022452"/>
    </source>
</evidence>
<keyword evidence="6 8" id="KW-0472">Membrane</keyword>
<keyword evidence="13" id="KW-0675">Receptor</keyword>
<dbReference type="AlphaFoldDB" id="A0A841LGG1"/>
<comment type="similarity">
    <text evidence="8 9">Belongs to the TonB-dependent receptor family.</text>
</comment>
<dbReference type="SUPFAM" id="SSF56935">
    <property type="entry name" value="Porins"/>
    <property type="match status" value="1"/>
</dbReference>
<dbReference type="NCBIfam" id="TIGR01782">
    <property type="entry name" value="TonB-Xanth-Caul"/>
    <property type="match status" value="1"/>
</dbReference>
<evidence type="ECO:0000256" key="5">
    <source>
        <dbReference type="ARBA" id="ARBA00023077"/>
    </source>
</evidence>
<evidence type="ECO:0000256" key="7">
    <source>
        <dbReference type="ARBA" id="ARBA00023237"/>
    </source>
</evidence>
<dbReference type="CDD" id="cd01347">
    <property type="entry name" value="ligand_gated_channel"/>
    <property type="match status" value="1"/>
</dbReference>
<dbReference type="Pfam" id="PF00593">
    <property type="entry name" value="TonB_dep_Rec_b-barrel"/>
    <property type="match status" value="1"/>
</dbReference>
<keyword evidence="2 8" id="KW-0813">Transport</keyword>
<sequence length="939" mass="103822">MGKSILRARTIIGALLTTVAMPAIANTVTGTVLDSSGVRPLEGAQVRIAQLNRVTQVDGDGRFRFTGLPAGSYTVTVSYAGATEQTQQVNVIDGGERALAFAMSAEGSENSTILVLGQQSTLLSSIARQRSSDTVTTVLTRDSIGQFPDQNVAESLRRAPGINVLNDQGEGRFVSVRGLAPGLNSSSINGNRVLSTGGDNRDVALDVIPNELIESIEIKKSLTPDMDGDTIGGSIDIQTTSAFDRKKGFVGLSAQGDYNELAEQWSPKFTGNFSVPITENFGIAGGASWNRRQFATDNIEADGWTTADNGIDYAEDLEYRDYDVQRVRWGGNLSIDWRPTPGTTLYVRGLYSKFDDTELRRRLIFGFDAEPESGSATSATFNSADDRIEVRRDLKDRREIQTVATVSAGGKTETGPWTITYDVARSFASQTEDGSVDPIRFRQRFEEPGALGVTINYADLQRPTYAINFGRNDFLNPRNYEFSLLERTTREDAKDKEWSFRTDVARQFALADGDFELKAGGKVRLRDKRQNFIIDLFEDVEGGLTLADVLGRSAFTLADINPVTDLGRVRDFVARTADSQFERNDIESDFVTASENFRAKEDIYAGYVQGRLDTGAMRLIVGVRLEHTRQDLTGNRADVFEEGSILNGEEVEDDTVIISPVAFQRNYTNFLPSVNLRVNLADDVVARFGAFRSLSRPSFGQVAPRFTVAENEDGEREGAFGNPDLRPYKAWNMDATLEYYFSKQSVVQAGLFYKSITDFIVTSRQLNGTFAGIDFTEADIPINGDRAEVFGAEFSYSQAFTMLPAPFDGLLANVNYTYTNARGDVLGRRIPLPAASKHTANFVLGYEKGPVSFRAAASYRDQFLDELGEDAESDRYVRPLFQVDLSAKYRINSALQLFVEVVNLNNADFTAFRTGPGQRRLLQFETYQRTFKFGARANF</sequence>
<dbReference type="InterPro" id="IPR036942">
    <property type="entry name" value="Beta-barrel_TonB_sf"/>
</dbReference>
<feature type="domain" description="TonB-dependent receptor plug" evidence="12">
    <location>
        <begin position="129"/>
        <end position="233"/>
    </location>
</feature>
<comment type="subcellular location">
    <subcellularLocation>
        <location evidence="1 8">Cell outer membrane</location>
        <topology evidence="1 8">Multi-pass membrane protein</topology>
    </subcellularLocation>
</comment>
<dbReference type="Gene3D" id="2.40.170.20">
    <property type="entry name" value="TonB-dependent receptor, beta-barrel domain"/>
    <property type="match status" value="1"/>
</dbReference>
<keyword evidence="14" id="KW-1185">Reference proteome</keyword>
<name>A0A841LGG1_9SPHN</name>
<dbReference type="InterPro" id="IPR039426">
    <property type="entry name" value="TonB-dep_rcpt-like"/>
</dbReference>
<dbReference type="EMBL" id="JACIIV010000026">
    <property type="protein sequence ID" value="MBB6228885.1"/>
    <property type="molecule type" value="Genomic_DNA"/>
</dbReference>
<feature type="domain" description="TonB-dependent receptor-like beta-barrel" evidence="11">
    <location>
        <begin position="441"/>
        <end position="904"/>
    </location>
</feature>
<dbReference type="SUPFAM" id="SSF49464">
    <property type="entry name" value="Carboxypeptidase regulatory domain-like"/>
    <property type="match status" value="1"/>
</dbReference>
<evidence type="ECO:0000256" key="2">
    <source>
        <dbReference type="ARBA" id="ARBA00022448"/>
    </source>
</evidence>
<dbReference type="PANTHER" id="PTHR40980:SF4">
    <property type="entry name" value="TONB-DEPENDENT RECEPTOR-LIKE BETA-BARREL DOMAIN-CONTAINING PROTEIN"/>
    <property type="match status" value="1"/>
</dbReference>
<dbReference type="PANTHER" id="PTHR40980">
    <property type="entry name" value="PLUG DOMAIN-CONTAINING PROTEIN"/>
    <property type="match status" value="1"/>
</dbReference>
<feature type="signal peptide" evidence="10">
    <location>
        <begin position="1"/>
        <end position="25"/>
    </location>
</feature>
<gene>
    <name evidence="13" type="ORF">FHS79_003078</name>
</gene>
<dbReference type="Proteomes" id="UP000538147">
    <property type="component" value="Unassembled WGS sequence"/>
</dbReference>
<evidence type="ECO:0000256" key="4">
    <source>
        <dbReference type="ARBA" id="ARBA00022692"/>
    </source>
</evidence>
<proteinExistence type="inferred from homology"/>
<keyword evidence="3 8" id="KW-1134">Transmembrane beta strand</keyword>
<dbReference type="InterPro" id="IPR008969">
    <property type="entry name" value="CarboxyPept-like_regulatory"/>
</dbReference>
<evidence type="ECO:0000256" key="10">
    <source>
        <dbReference type="SAM" id="SignalP"/>
    </source>
</evidence>
<dbReference type="InterPro" id="IPR000531">
    <property type="entry name" value="Beta-barrel_TonB"/>
</dbReference>
<dbReference type="InterPro" id="IPR037066">
    <property type="entry name" value="Plug_dom_sf"/>
</dbReference>
<dbReference type="Gene3D" id="2.60.40.1120">
    <property type="entry name" value="Carboxypeptidase-like, regulatory domain"/>
    <property type="match status" value="1"/>
</dbReference>